<evidence type="ECO:0000256" key="1">
    <source>
        <dbReference type="ARBA" id="ARBA00022679"/>
    </source>
</evidence>
<evidence type="ECO:0000313" key="9">
    <source>
        <dbReference type="EMBL" id="CAF0777334.1"/>
    </source>
</evidence>
<evidence type="ECO:0000256" key="4">
    <source>
        <dbReference type="ARBA" id="ARBA00022771"/>
    </source>
</evidence>
<dbReference type="SUPFAM" id="SSF57850">
    <property type="entry name" value="RING/U-box"/>
    <property type="match status" value="2"/>
</dbReference>
<evidence type="ECO:0000313" key="11">
    <source>
        <dbReference type="EMBL" id="CAF3560041.1"/>
    </source>
</evidence>
<feature type="transmembrane region" description="Helical" evidence="7">
    <location>
        <begin position="299"/>
        <end position="324"/>
    </location>
</feature>
<dbReference type="Proteomes" id="UP000677228">
    <property type="component" value="Unassembled WGS sequence"/>
</dbReference>
<protein>
    <recommendedName>
        <fullName evidence="8">RING-type domain-containing protein</fullName>
    </recommendedName>
</protein>
<dbReference type="Gene3D" id="1.20.120.1750">
    <property type="match status" value="1"/>
</dbReference>
<sequence length="346" mass="41383">MVLQAVWLLKLFIIISFQIKSIIRWLYLIYYYFKSKIPFLKLLISKTKPVIDIELDKDCSVCFELRSHDYYMKTYGKECKHLIRTVCDICVFNHIETKITSDMEVRIPCPEYNCPYIYDFNAVKSILLDKSELFDRYDALYLQSCLRKMPAFVRCSHGCGSGQFHDKNLTIMKRLVLIIGKYTPVCYIKPCQEKQIPLFMSNDLYCESNIVTCHHCQQQTCFYHRIPWIDDYECQKYTFELSKNDRIKQCPKCSCYVEKTKGCDIIKCRICRHRFCWTCFAQVNLLGYGHKRNCKNFRVYSFVHTMFSIHLILFLIIDVCLPFYQRYNFKMDQTVYVNRTAFCRAL</sequence>
<dbReference type="PROSITE" id="PS51873">
    <property type="entry name" value="TRIAD"/>
    <property type="match status" value="1"/>
</dbReference>
<gene>
    <name evidence="9" type="ORF">GPM918_LOCUS2266</name>
    <name evidence="10" type="ORF">OVA965_LOCUS24604</name>
    <name evidence="11" type="ORF">SRO942_LOCUS2266</name>
    <name evidence="12" type="ORF">TMI583_LOCUS25326</name>
</gene>
<dbReference type="Proteomes" id="UP000682733">
    <property type="component" value="Unassembled WGS sequence"/>
</dbReference>
<keyword evidence="3" id="KW-0677">Repeat</keyword>
<accession>A0A813R4B6</accession>
<keyword evidence="4" id="KW-0863">Zinc-finger</keyword>
<organism evidence="9 13">
    <name type="scientific">Didymodactylos carnosus</name>
    <dbReference type="NCBI Taxonomy" id="1234261"/>
    <lineage>
        <taxon>Eukaryota</taxon>
        <taxon>Metazoa</taxon>
        <taxon>Spiralia</taxon>
        <taxon>Gnathifera</taxon>
        <taxon>Rotifera</taxon>
        <taxon>Eurotatoria</taxon>
        <taxon>Bdelloidea</taxon>
        <taxon>Philodinida</taxon>
        <taxon>Philodinidae</taxon>
        <taxon>Didymodactylos</taxon>
    </lineage>
</organism>
<proteinExistence type="predicted"/>
<dbReference type="GO" id="GO:0004842">
    <property type="term" value="F:ubiquitin-protein transferase activity"/>
    <property type="evidence" value="ECO:0007669"/>
    <property type="project" value="InterPro"/>
</dbReference>
<dbReference type="GO" id="GO:0008270">
    <property type="term" value="F:zinc ion binding"/>
    <property type="evidence" value="ECO:0007669"/>
    <property type="project" value="UniProtKB-KW"/>
</dbReference>
<reference evidence="9" key="1">
    <citation type="submission" date="2021-02" db="EMBL/GenBank/DDBJ databases">
        <authorList>
            <person name="Nowell W R."/>
        </authorList>
    </citation>
    <scope>NUCLEOTIDE SEQUENCE</scope>
</reference>
<evidence type="ECO:0000256" key="7">
    <source>
        <dbReference type="SAM" id="Phobius"/>
    </source>
</evidence>
<evidence type="ECO:0000256" key="3">
    <source>
        <dbReference type="ARBA" id="ARBA00022737"/>
    </source>
</evidence>
<feature type="transmembrane region" description="Helical" evidence="7">
    <location>
        <begin position="6"/>
        <end position="33"/>
    </location>
</feature>
<dbReference type="OrthoDB" id="1431934at2759"/>
<evidence type="ECO:0000313" key="10">
    <source>
        <dbReference type="EMBL" id="CAF1214250.1"/>
    </source>
</evidence>
<keyword evidence="7" id="KW-1133">Transmembrane helix</keyword>
<dbReference type="Gene3D" id="3.30.40.10">
    <property type="entry name" value="Zinc/RING finger domain, C3HC4 (zinc finger)"/>
    <property type="match status" value="1"/>
</dbReference>
<keyword evidence="6" id="KW-0862">Zinc</keyword>
<evidence type="ECO:0000259" key="8">
    <source>
        <dbReference type="PROSITE" id="PS51873"/>
    </source>
</evidence>
<dbReference type="Pfam" id="PF22191">
    <property type="entry name" value="IBR_1"/>
    <property type="match status" value="1"/>
</dbReference>
<dbReference type="EMBL" id="CAJOBA010036431">
    <property type="protein sequence ID" value="CAF4022962.1"/>
    <property type="molecule type" value="Genomic_DNA"/>
</dbReference>
<comment type="caution">
    <text evidence="9">The sequence shown here is derived from an EMBL/GenBank/DDBJ whole genome shotgun (WGS) entry which is preliminary data.</text>
</comment>
<dbReference type="EMBL" id="CAJNOQ010000246">
    <property type="protein sequence ID" value="CAF0777334.1"/>
    <property type="molecule type" value="Genomic_DNA"/>
</dbReference>
<dbReference type="InterPro" id="IPR044066">
    <property type="entry name" value="TRIAD_supradom"/>
</dbReference>
<evidence type="ECO:0000256" key="2">
    <source>
        <dbReference type="ARBA" id="ARBA00022723"/>
    </source>
</evidence>
<feature type="domain" description="RING-type" evidence="8">
    <location>
        <begin position="55"/>
        <end position="298"/>
    </location>
</feature>
<evidence type="ECO:0000256" key="5">
    <source>
        <dbReference type="ARBA" id="ARBA00022786"/>
    </source>
</evidence>
<name>A0A813R4B6_9BILA</name>
<keyword evidence="1" id="KW-0808">Transferase</keyword>
<dbReference type="GO" id="GO:0016567">
    <property type="term" value="P:protein ubiquitination"/>
    <property type="evidence" value="ECO:0007669"/>
    <property type="project" value="InterPro"/>
</dbReference>
<dbReference type="EMBL" id="CAJOBC010000246">
    <property type="protein sequence ID" value="CAF3560041.1"/>
    <property type="molecule type" value="Genomic_DNA"/>
</dbReference>
<dbReference type="AlphaFoldDB" id="A0A813R4B6"/>
<dbReference type="InterPro" id="IPR031127">
    <property type="entry name" value="E3_UB_ligase_RBR"/>
</dbReference>
<evidence type="ECO:0000256" key="6">
    <source>
        <dbReference type="ARBA" id="ARBA00022833"/>
    </source>
</evidence>
<evidence type="ECO:0000313" key="12">
    <source>
        <dbReference type="EMBL" id="CAF4022962.1"/>
    </source>
</evidence>
<keyword evidence="2" id="KW-0479">Metal-binding</keyword>
<dbReference type="PANTHER" id="PTHR11685">
    <property type="entry name" value="RBR FAMILY RING FINGER AND IBR DOMAIN-CONTAINING"/>
    <property type="match status" value="1"/>
</dbReference>
<dbReference type="Proteomes" id="UP000663829">
    <property type="component" value="Unassembled WGS sequence"/>
</dbReference>
<keyword evidence="5" id="KW-0833">Ubl conjugation pathway</keyword>
<dbReference type="Proteomes" id="UP000681722">
    <property type="component" value="Unassembled WGS sequence"/>
</dbReference>
<evidence type="ECO:0000313" key="13">
    <source>
        <dbReference type="Proteomes" id="UP000663829"/>
    </source>
</evidence>
<keyword evidence="13" id="KW-1185">Reference proteome</keyword>
<dbReference type="EMBL" id="CAJNOK010014895">
    <property type="protein sequence ID" value="CAF1214250.1"/>
    <property type="molecule type" value="Genomic_DNA"/>
</dbReference>
<dbReference type="InterPro" id="IPR013083">
    <property type="entry name" value="Znf_RING/FYVE/PHD"/>
</dbReference>
<keyword evidence="7" id="KW-0812">Transmembrane</keyword>
<keyword evidence="7" id="KW-0472">Membrane</keyword>